<dbReference type="Proteomes" id="UP000321197">
    <property type="component" value="Unassembled WGS sequence"/>
</dbReference>
<gene>
    <name evidence="9" type="primary">secE</name>
    <name evidence="10" type="ORF">MHY01S_22580</name>
</gene>
<dbReference type="PANTHER" id="PTHR33910:SF1">
    <property type="entry name" value="PROTEIN TRANSLOCASE SUBUNIT SECE"/>
    <property type="match status" value="1"/>
</dbReference>
<feature type="transmembrane region" description="Helical" evidence="9">
    <location>
        <begin position="45"/>
        <end position="67"/>
    </location>
</feature>
<dbReference type="Gene3D" id="1.20.5.1030">
    <property type="entry name" value="Preprotein translocase secy subunit"/>
    <property type="match status" value="1"/>
</dbReference>
<evidence type="ECO:0000256" key="8">
    <source>
        <dbReference type="ARBA" id="ARBA00023136"/>
    </source>
</evidence>
<comment type="subcellular location">
    <subcellularLocation>
        <location evidence="9">Cell membrane</location>
        <topology evidence="9">Single-pass membrane protein</topology>
    </subcellularLocation>
    <subcellularLocation>
        <location evidence="1">Membrane</location>
    </subcellularLocation>
</comment>
<evidence type="ECO:0000256" key="4">
    <source>
        <dbReference type="ARBA" id="ARBA00022692"/>
    </source>
</evidence>
<evidence type="ECO:0000256" key="6">
    <source>
        <dbReference type="ARBA" id="ARBA00022989"/>
    </source>
</evidence>
<keyword evidence="8 9" id="KW-0472">Membrane</keyword>
<comment type="function">
    <text evidence="9">Essential subunit of the Sec protein translocation channel SecYEG. Clamps together the 2 halves of SecY. May contact the channel plug during translocation.</text>
</comment>
<dbReference type="InterPro" id="IPR001901">
    <property type="entry name" value="Translocase_SecE/Sec61-g"/>
</dbReference>
<evidence type="ECO:0000256" key="3">
    <source>
        <dbReference type="ARBA" id="ARBA00022475"/>
    </source>
</evidence>
<dbReference type="Pfam" id="PF00584">
    <property type="entry name" value="SecE"/>
    <property type="match status" value="1"/>
</dbReference>
<name>A0A511R5C1_9DEIN</name>
<dbReference type="HAMAP" id="MF_00422">
    <property type="entry name" value="SecE"/>
    <property type="match status" value="1"/>
</dbReference>
<evidence type="ECO:0000256" key="7">
    <source>
        <dbReference type="ARBA" id="ARBA00023010"/>
    </source>
</evidence>
<dbReference type="AlphaFoldDB" id="A0A511R5C1"/>
<dbReference type="GO" id="GO:0005886">
    <property type="term" value="C:plasma membrane"/>
    <property type="evidence" value="ECO:0007669"/>
    <property type="project" value="UniProtKB-SubCell"/>
</dbReference>
<keyword evidence="2 9" id="KW-0813">Transport</keyword>
<reference evidence="10 11" key="1">
    <citation type="submission" date="2019-07" db="EMBL/GenBank/DDBJ databases">
        <title>Whole genome shotgun sequence of Meiothermus hypogaeus NBRC 106114.</title>
        <authorList>
            <person name="Hosoyama A."/>
            <person name="Uohara A."/>
            <person name="Ohji S."/>
            <person name="Ichikawa N."/>
        </authorList>
    </citation>
    <scope>NUCLEOTIDE SEQUENCE [LARGE SCALE GENOMIC DNA]</scope>
    <source>
        <strain evidence="10 11">NBRC 106114</strain>
    </source>
</reference>
<comment type="caution">
    <text evidence="10">The sequence shown here is derived from an EMBL/GenBank/DDBJ whole genome shotgun (WGS) entry which is preliminary data.</text>
</comment>
<dbReference type="GO" id="GO:0065002">
    <property type="term" value="P:intracellular protein transmembrane transport"/>
    <property type="evidence" value="ECO:0007669"/>
    <property type="project" value="UniProtKB-UniRule"/>
</dbReference>
<dbReference type="RefSeq" id="WP_119340857.1">
    <property type="nucleotide sequence ID" value="NZ_BJXL01000076.1"/>
</dbReference>
<proteinExistence type="inferred from homology"/>
<evidence type="ECO:0000256" key="2">
    <source>
        <dbReference type="ARBA" id="ARBA00022448"/>
    </source>
</evidence>
<sequence length="72" mass="8202">MAQEQNAAPKRPLGARIVNYFREARAELSRVTWSTRQEIIESTQVILVFAVVAMVVLGLIDTIFRFITVRLP</sequence>
<evidence type="ECO:0000256" key="1">
    <source>
        <dbReference type="ARBA" id="ARBA00004370"/>
    </source>
</evidence>
<keyword evidence="6 9" id="KW-1133">Transmembrane helix</keyword>
<organism evidence="10 11">
    <name type="scientific">Meiothermus hypogaeus NBRC 106114</name>
    <dbReference type="NCBI Taxonomy" id="1227553"/>
    <lineage>
        <taxon>Bacteria</taxon>
        <taxon>Thermotogati</taxon>
        <taxon>Deinococcota</taxon>
        <taxon>Deinococci</taxon>
        <taxon>Thermales</taxon>
        <taxon>Thermaceae</taxon>
        <taxon>Meiothermus</taxon>
    </lineage>
</organism>
<evidence type="ECO:0000313" key="11">
    <source>
        <dbReference type="Proteomes" id="UP000321197"/>
    </source>
</evidence>
<dbReference type="GO" id="GO:0006605">
    <property type="term" value="P:protein targeting"/>
    <property type="evidence" value="ECO:0007669"/>
    <property type="project" value="UniProtKB-UniRule"/>
</dbReference>
<keyword evidence="4 9" id="KW-0812">Transmembrane</keyword>
<protein>
    <recommendedName>
        <fullName evidence="9">Protein translocase subunit SecE</fullName>
    </recommendedName>
</protein>
<evidence type="ECO:0000256" key="5">
    <source>
        <dbReference type="ARBA" id="ARBA00022927"/>
    </source>
</evidence>
<dbReference type="PANTHER" id="PTHR33910">
    <property type="entry name" value="PROTEIN TRANSLOCASE SUBUNIT SECE"/>
    <property type="match status" value="1"/>
</dbReference>
<dbReference type="InterPro" id="IPR005807">
    <property type="entry name" value="SecE_bac"/>
</dbReference>
<dbReference type="GO" id="GO:0009306">
    <property type="term" value="P:protein secretion"/>
    <property type="evidence" value="ECO:0007669"/>
    <property type="project" value="UniProtKB-UniRule"/>
</dbReference>
<accession>A0A511R5C1</accession>
<comment type="subunit">
    <text evidence="9">Component of the Sec protein translocase complex. Heterotrimer consisting of SecY, SecE and SecG subunits. The heterotrimers can form oligomers, although 1 heterotrimer is thought to be able to translocate proteins. Interacts with the ribosome. Interacts with SecDF, and other proteins may be involved. Interacts with SecA.</text>
</comment>
<dbReference type="EMBL" id="BJXL01000076">
    <property type="protein sequence ID" value="GEM84092.1"/>
    <property type="molecule type" value="Genomic_DNA"/>
</dbReference>
<keyword evidence="5 9" id="KW-0653">Protein transport</keyword>
<dbReference type="InterPro" id="IPR038379">
    <property type="entry name" value="SecE_sf"/>
</dbReference>
<evidence type="ECO:0000256" key="9">
    <source>
        <dbReference type="HAMAP-Rule" id="MF_00422"/>
    </source>
</evidence>
<keyword evidence="3 9" id="KW-1003">Cell membrane</keyword>
<keyword evidence="7 9" id="KW-0811">Translocation</keyword>
<dbReference type="OrthoDB" id="9799073at2"/>
<comment type="similarity">
    <text evidence="9">Belongs to the SecE/SEC61-gamma family.</text>
</comment>
<dbReference type="GO" id="GO:0008320">
    <property type="term" value="F:protein transmembrane transporter activity"/>
    <property type="evidence" value="ECO:0007669"/>
    <property type="project" value="UniProtKB-UniRule"/>
</dbReference>
<dbReference type="GO" id="GO:0043952">
    <property type="term" value="P:protein transport by the Sec complex"/>
    <property type="evidence" value="ECO:0007669"/>
    <property type="project" value="UniProtKB-UniRule"/>
</dbReference>
<evidence type="ECO:0000313" key="10">
    <source>
        <dbReference type="EMBL" id="GEM84092.1"/>
    </source>
</evidence>
<dbReference type="NCBIfam" id="TIGR00964">
    <property type="entry name" value="secE_bact"/>
    <property type="match status" value="1"/>
</dbReference>